<reference evidence="3 4" key="1">
    <citation type="journal article" date="2021" name="Nat. Commun.">
        <title>Genetic determinants of endophytism in the Arabidopsis root mycobiome.</title>
        <authorList>
            <person name="Mesny F."/>
            <person name="Miyauchi S."/>
            <person name="Thiergart T."/>
            <person name="Pickel B."/>
            <person name="Atanasova L."/>
            <person name="Karlsson M."/>
            <person name="Huettel B."/>
            <person name="Barry K.W."/>
            <person name="Haridas S."/>
            <person name="Chen C."/>
            <person name="Bauer D."/>
            <person name="Andreopoulos W."/>
            <person name="Pangilinan J."/>
            <person name="LaButti K."/>
            <person name="Riley R."/>
            <person name="Lipzen A."/>
            <person name="Clum A."/>
            <person name="Drula E."/>
            <person name="Henrissat B."/>
            <person name="Kohler A."/>
            <person name="Grigoriev I.V."/>
            <person name="Martin F.M."/>
            <person name="Hacquard S."/>
        </authorList>
    </citation>
    <scope>NUCLEOTIDE SEQUENCE [LARGE SCALE GENOMIC DNA]</scope>
    <source>
        <strain evidence="3 4">MPI-SDFR-AT-0080</strain>
    </source>
</reference>
<feature type="compositionally biased region" description="Basic and acidic residues" evidence="1">
    <location>
        <begin position="25"/>
        <end position="37"/>
    </location>
</feature>
<comment type="caution">
    <text evidence="3">The sequence shown here is derived from an EMBL/GenBank/DDBJ whole genome shotgun (WGS) entry which is preliminary data.</text>
</comment>
<name>A0ABQ8G0Q3_9PEZI</name>
<evidence type="ECO:0000313" key="4">
    <source>
        <dbReference type="Proteomes" id="UP000774617"/>
    </source>
</evidence>
<gene>
    <name evidence="3" type="ORF">B0J12DRAFT_679287</name>
</gene>
<feature type="chain" id="PRO_5047480840" evidence="2">
    <location>
        <begin position="23"/>
        <end position="111"/>
    </location>
</feature>
<sequence>MASLGIFSLDVFLEWLADHATAWQHDSHSSARPKELSPPRPFPFFPTRPASHKASSLSLGPRRSPYGAAPTDKRSPWRHARGGGQEDFFRITQPLRSVPPSRPLDLLLCPH</sequence>
<dbReference type="Proteomes" id="UP000774617">
    <property type="component" value="Unassembled WGS sequence"/>
</dbReference>
<organism evidence="3 4">
    <name type="scientific">Macrophomina phaseolina</name>
    <dbReference type="NCBI Taxonomy" id="35725"/>
    <lineage>
        <taxon>Eukaryota</taxon>
        <taxon>Fungi</taxon>
        <taxon>Dikarya</taxon>
        <taxon>Ascomycota</taxon>
        <taxon>Pezizomycotina</taxon>
        <taxon>Dothideomycetes</taxon>
        <taxon>Dothideomycetes incertae sedis</taxon>
        <taxon>Botryosphaeriales</taxon>
        <taxon>Botryosphaeriaceae</taxon>
        <taxon>Macrophomina</taxon>
    </lineage>
</organism>
<accession>A0ABQ8G0Q3</accession>
<keyword evidence="2" id="KW-0732">Signal</keyword>
<dbReference type="EMBL" id="JAGTJR010000037">
    <property type="protein sequence ID" value="KAH7034247.1"/>
    <property type="molecule type" value="Genomic_DNA"/>
</dbReference>
<proteinExistence type="predicted"/>
<evidence type="ECO:0000256" key="2">
    <source>
        <dbReference type="SAM" id="SignalP"/>
    </source>
</evidence>
<protein>
    <submittedName>
        <fullName evidence="3">Uncharacterized protein</fullName>
    </submittedName>
</protein>
<feature type="region of interest" description="Disordered" evidence="1">
    <location>
        <begin position="24"/>
        <end position="83"/>
    </location>
</feature>
<keyword evidence="4" id="KW-1185">Reference proteome</keyword>
<evidence type="ECO:0000256" key="1">
    <source>
        <dbReference type="SAM" id="MobiDB-lite"/>
    </source>
</evidence>
<evidence type="ECO:0000313" key="3">
    <source>
        <dbReference type="EMBL" id="KAH7034247.1"/>
    </source>
</evidence>
<feature type="signal peptide" evidence="2">
    <location>
        <begin position="1"/>
        <end position="22"/>
    </location>
</feature>